<keyword evidence="3" id="KW-1185">Reference proteome</keyword>
<dbReference type="PANTHER" id="PTHR38342:SF1">
    <property type="entry name" value="SLR5037 PROTEIN"/>
    <property type="match status" value="1"/>
</dbReference>
<proteinExistence type="predicted"/>
<sequence length="132" mass="13771">MNLVNSVLFDGAFDDAVSAAREALAANGFGVLTEIDVGATLKKKLDVEHPATLILGACNPPLAHRALVAEPDVAAVLPCNVVVRQLASGQIEVAAMDPQIMAQMVDNDEINAVAKEVDARMQKVLAAIQGAQ</sequence>
<dbReference type="CDD" id="cd14797">
    <property type="entry name" value="DUF302"/>
    <property type="match status" value="1"/>
</dbReference>
<dbReference type="InterPro" id="IPR016796">
    <property type="entry name" value="UCP021774"/>
</dbReference>
<gene>
    <name evidence="2" type="ORF">MAIT1_00314</name>
</gene>
<dbReference type="RefSeq" id="WP_085440537.1">
    <property type="nucleotide sequence ID" value="NZ_LVJN01000015.1"/>
</dbReference>
<dbReference type="STRING" id="1434232.MAIT1_00314"/>
<dbReference type="PANTHER" id="PTHR38342">
    <property type="entry name" value="SLR5037 PROTEIN"/>
    <property type="match status" value="1"/>
</dbReference>
<dbReference type="AlphaFoldDB" id="A0A1Y2K7V6"/>
<evidence type="ECO:0000313" key="3">
    <source>
        <dbReference type="Proteomes" id="UP000194003"/>
    </source>
</evidence>
<dbReference type="Gene3D" id="3.30.310.70">
    <property type="entry name" value="TT1751-like domain"/>
    <property type="match status" value="1"/>
</dbReference>
<dbReference type="EMBL" id="LVJN01000015">
    <property type="protein sequence ID" value="OSM06818.1"/>
    <property type="molecule type" value="Genomic_DNA"/>
</dbReference>
<evidence type="ECO:0000313" key="2">
    <source>
        <dbReference type="EMBL" id="OSM06818.1"/>
    </source>
</evidence>
<protein>
    <recommendedName>
        <fullName evidence="1">DUF302 domain-containing protein</fullName>
    </recommendedName>
</protein>
<organism evidence="2 3">
    <name type="scientific">Magnetofaba australis IT-1</name>
    <dbReference type="NCBI Taxonomy" id="1434232"/>
    <lineage>
        <taxon>Bacteria</taxon>
        <taxon>Pseudomonadati</taxon>
        <taxon>Pseudomonadota</taxon>
        <taxon>Magnetococcia</taxon>
        <taxon>Magnetococcales</taxon>
        <taxon>Magnetococcaceae</taxon>
        <taxon>Magnetofaba</taxon>
    </lineage>
</organism>
<dbReference type="Proteomes" id="UP000194003">
    <property type="component" value="Unassembled WGS sequence"/>
</dbReference>
<feature type="domain" description="DUF302" evidence="1">
    <location>
        <begin position="35"/>
        <end position="98"/>
    </location>
</feature>
<reference evidence="2 3" key="1">
    <citation type="journal article" date="2016" name="BMC Genomics">
        <title>Combined genomic and structural analyses of a cultured magnetotactic bacterium reveals its niche adaptation to a dynamic environment.</title>
        <authorList>
            <person name="Araujo A.C."/>
            <person name="Morillo V."/>
            <person name="Cypriano J."/>
            <person name="Teixeira L.C."/>
            <person name="Leao P."/>
            <person name="Lyra S."/>
            <person name="Almeida L.G."/>
            <person name="Bazylinski D.A."/>
            <person name="Vasconcellos A.T."/>
            <person name="Abreu F."/>
            <person name="Lins U."/>
        </authorList>
    </citation>
    <scope>NUCLEOTIDE SEQUENCE [LARGE SCALE GENOMIC DNA]</scope>
    <source>
        <strain evidence="2 3">IT-1</strain>
    </source>
</reference>
<dbReference type="InterPro" id="IPR005180">
    <property type="entry name" value="DUF302"/>
</dbReference>
<dbReference type="PIRSF" id="PIRSF021774">
    <property type="entry name" value="UCP021774"/>
    <property type="match status" value="1"/>
</dbReference>
<dbReference type="SUPFAM" id="SSF103247">
    <property type="entry name" value="TT1751-like"/>
    <property type="match status" value="1"/>
</dbReference>
<accession>A0A1Y2K7V6</accession>
<dbReference type="Pfam" id="PF03625">
    <property type="entry name" value="DUF302"/>
    <property type="match status" value="1"/>
</dbReference>
<evidence type="ECO:0000259" key="1">
    <source>
        <dbReference type="Pfam" id="PF03625"/>
    </source>
</evidence>
<comment type="caution">
    <text evidence="2">The sequence shown here is derived from an EMBL/GenBank/DDBJ whole genome shotgun (WGS) entry which is preliminary data.</text>
</comment>
<name>A0A1Y2K7V6_9PROT</name>
<dbReference type="InterPro" id="IPR035923">
    <property type="entry name" value="TT1751-like_sf"/>
</dbReference>